<dbReference type="InterPro" id="IPR020568">
    <property type="entry name" value="Ribosomal_Su5_D2-typ_SF"/>
</dbReference>
<dbReference type="GO" id="GO:0000467">
    <property type="term" value="P:exonucleolytic trimming to generate mature 3'-end of 5.8S rRNA from tricistronic rRNA transcript (SSU-rRNA, 5.8S rRNA, LSU-rRNA)"/>
    <property type="evidence" value="ECO:0007669"/>
    <property type="project" value="EnsemblFungi"/>
</dbReference>
<dbReference type="GO" id="GO:0071035">
    <property type="term" value="P:nuclear polyadenylation-dependent rRNA catabolic process"/>
    <property type="evidence" value="ECO:0007669"/>
    <property type="project" value="EnsemblFungi"/>
</dbReference>
<feature type="domain" description="Exoribonuclease phosphorolytic" evidence="6">
    <location>
        <begin position="27"/>
        <end position="160"/>
    </location>
</feature>
<evidence type="ECO:0000259" key="6">
    <source>
        <dbReference type="Pfam" id="PF01138"/>
    </source>
</evidence>
<accession>A0A1E4SS32</accession>
<keyword evidence="4" id="KW-0963">Cytoplasm</keyword>
<keyword evidence="5" id="KW-0694">RNA-binding</keyword>
<evidence type="ECO:0000256" key="3">
    <source>
        <dbReference type="ARBA" id="ARBA00006678"/>
    </source>
</evidence>
<dbReference type="GO" id="GO:0071028">
    <property type="term" value="P:nuclear mRNA surveillance"/>
    <property type="evidence" value="ECO:0007669"/>
    <property type="project" value="TreeGrafter"/>
</dbReference>
<dbReference type="GO" id="GO:0034473">
    <property type="term" value="P:U1 snRNA 3'-end processing"/>
    <property type="evidence" value="ECO:0007669"/>
    <property type="project" value="EnsemblFungi"/>
</dbReference>
<protein>
    <submittedName>
        <fullName evidence="7">Ribosomal protein S5 domain 2-like protein</fullName>
    </submittedName>
</protein>
<dbReference type="PANTHER" id="PTHR11097">
    <property type="entry name" value="EXOSOME COMPLEX EXONUCLEASE RIBOSOMAL RNA PROCESSING PROTEIN"/>
    <property type="match status" value="1"/>
</dbReference>
<evidence type="ECO:0000313" key="8">
    <source>
        <dbReference type="Proteomes" id="UP000094285"/>
    </source>
</evidence>
<dbReference type="EMBL" id="KV453909">
    <property type="protein sequence ID" value="ODV82311.1"/>
    <property type="molecule type" value="Genomic_DNA"/>
</dbReference>
<keyword evidence="8" id="KW-1185">Reference proteome</keyword>
<dbReference type="RefSeq" id="XP_020067433.1">
    <property type="nucleotide sequence ID" value="XM_020207249.1"/>
</dbReference>
<dbReference type="GO" id="GO:0005840">
    <property type="term" value="C:ribosome"/>
    <property type="evidence" value="ECO:0007669"/>
    <property type="project" value="UniProtKB-KW"/>
</dbReference>
<dbReference type="InterPro" id="IPR001247">
    <property type="entry name" value="ExoRNase_PH_dom1"/>
</dbReference>
<proteinExistence type="inferred from homology"/>
<dbReference type="STRING" id="984487.A0A1E4SS32"/>
<dbReference type="GO" id="GO:0005730">
    <property type="term" value="C:nucleolus"/>
    <property type="evidence" value="ECO:0007669"/>
    <property type="project" value="EnsemblFungi"/>
</dbReference>
<dbReference type="OrthoDB" id="10264038at2759"/>
<sequence>MISANERLFLIESLKNGIRQDSRKLDQLRETHIYISPEEYGYVEVSWGHTKVSVRVSAAIDKPFEDRPFEGIFSINCDISSMASQKFDNYKVGNDEVLIGRIIEKAIRRSNAVDLENLCIVAGSKVWKIQVDANFLNYDGGLIDVGSFAVMLALQHFKKPDISIEDDVVIVHDVDQRQPVPLSILHVPVCLTYSFFTPYTREQILKGDTEEIWAMDATMKEEEVRDGMLVITMNKNRELIQLSKNGGVPIDASLLVELGMKGMQEVDRLTDMMRDVLKKDEKERYERGNLKLLEVGAAR</sequence>
<dbReference type="Pfam" id="PF01138">
    <property type="entry name" value="RNase_PH"/>
    <property type="match status" value="1"/>
</dbReference>
<dbReference type="Proteomes" id="UP000094285">
    <property type="component" value="Unassembled WGS sequence"/>
</dbReference>
<dbReference type="InterPro" id="IPR027408">
    <property type="entry name" value="PNPase/RNase_PH_dom_sf"/>
</dbReference>
<keyword evidence="7" id="KW-0689">Ribosomal protein</keyword>
<dbReference type="PANTHER" id="PTHR11097:SF14">
    <property type="entry name" value="EXOSOME COMPLEX COMPONENT RRP45"/>
    <property type="match status" value="1"/>
</dbReference>
<dbReference type="InterPro" id="IPR033100">
    <property type="entry name" value="Rrp45"/>
</dbReference>
<evidence type="ECO:0000313" key="7">
    <source>
        <dbReference type="EMBL" id="ODV82311.1"/>
    </source>
</evidence>
<comment type="subcellular location">
    <subcellularLocation>
        <location evidence="2">Cytoplasm</location>
    </subcellularLocation>
    <subcellularLocation>
        <location evidence="1">Nucleus</location>
    </subcellularLocation>
</comment>
<dbReference type="Gene3D" id="3.30.230.70">
    <property type="entry name" value="GHMP Kinase, N-terminal domain"/>
    <property type="match status" value="1"/>
</dbReference>
<dbReference type="SUPFAM" id="SSF54211">
    <property type="entry name" value="Ribosomal protein S5 domain 2-like"/>
    <property type="match status" value="1"/>
</dbReference>
<evidence type="ECO:0000256" key="2">
    <source>
        <dbReference type="ARBA" id="ARBA00004496"/>
    </source>
</evidence>
<dbReference type="GO" id="GO:0034476">
    <property type="term" value="P:U5 snRNA 3'-end processing"/>
    <property type="evidence" value="ECO:0007669"/>
    <property type="project" value="EnsemblFungi"/>
</dbReference>
<evidence type="ECO:0000256" key="1">
    <source>
        <dbReference type="ARBA" id="ARBA00004123"/>
    </source>
</evidence>
<dbReference type="InterPro" id="IPR050590">
    <property type="entry name" value="Exosome_comp_Rrp42_subfam"/>
</dbReference>
<evidence type="ECO:0000256" key="4">
    <source>
        <dbReference type="ARBA" id="ARBA00022490"/>
    </source>
</evidence>
<comment type="similarity">
    <text evidence="3">Belongs to the RNase PH family.</text>
</comment>
<dbReference type="GO" id="GO:0035925">
    <property type="term" value="F:mRNA 3'-UTR AU-rich region binding"/>
    <property type="evidence" value="ECO:0007669"/>
    <property type="project" value="TreeGrafter"/>
</dbReference>
<keyword evidence="7" id="KW-0687">Ribonucleoprotein</keyword>
<dbReference type="GO" id="GO:0000176">
    <property type="term" value="C:nuclear exosome (RNase complex)"/>
    <property type="evidence" value="ECO:0007669"/>
    <property type="project" value="EnsemblFungi"/>
</dbReference>
<dbReference type="GeneID" id="30981386"/>
<dbReference type="AlphaFoldDB" id="A0A1E4SS32"/>
<dbReference type="InterPro" id="IPR036345">
    <property type="entry name" value="ExoRNase_PH_dom2_sf"/>
</dbReference>
<dbReference type="GO" id="GO:0000177">
    <property type="term" value="C:cytoplasmic exosome (RNase complex)"/>
    <property type="evidence" value="ECO:0007669"/>
    <property type="project" value="EnsemblFungi"/>
</dbReference>
<evidence type="ECO:0000256" key="5">
    <source>
        <dbReference type="ARBA" id="ARBA00022884"/>
    </source>
</evidence>
<organism evidence="7 8">
    <name type="scientific">Suhomyces tanzawaensis NRRL Y-17324</name>
    <dbReference type="NCBI Taxonomy" id="984487"/>
    <lineage>
        <taxon>Eukaryota</taxon>
        <taxon>Fungi</taxon>
        <taxon>Dikarya</taxon>
        <taxon>Ascomycota</taxon>
        <taxon>Saccharomycotina</taxon>
        <taxon>Pichiomycetes</taxon>
        <taxon>Debaryomycetaceae</taxon>
        <taxon>Suhomyces</taxon>
    </lineage>
</organism>
<dbReference type="GO" id="GO:0071038">
    <property type="term" value="P:TRAMP-dependent tRNA surveillance pathway"/>
    <property type="evidence" value="ECO:0007669"/>
    <property type="project" value="EnsemblFungi"/>
</dbReference>
<dbReference type="SUPFAM" id="SSF55666">
    <property type="entry name" value="Ribonuclease PH domain 2-like"/>
    <property type="match status" value="1"/>
</dbReference>
<dbReference type="GO" id="GO:0034475">
    <property type="term" value="P:U4 snRNA 3'-end processing"/>
    <property type="evidence" value="ECO:0007669"/>
    <property type="project" value="EnsemblFungi"/>
</dbReference>
<name>A0A1E4SS32_9ASCO</name>
<reference evidence="8" key="1">
    <citation type="submission" date="2016-05" db="EMBL/GenBank/DDBJ databases">
        <title>Comparative genomics of biotechnologically important yeasts.</title>
        <authorList>
            <consortium name="DOE Joint Genome Institute"/>
            <person name="Riley R."/>
            <person name="Haridas S."/>
            <person name="Wolfe K.H."/>
            <person name="Lopes M.R."/>
            <person name="Hittinger C.T."/>
            <person name="Goker M."/>
            <person name="Salamov A."/>
            <person name="Wisecaver J."/>
            <person name="Long T.M."/>
            <person name="Aerts A.L."/>
            <person name="Barry K."/>
            <person name="Choi C."/>
            <person name="Clum A."/>
            <person name="Coughlan A.Y."/>
            <person name="Deshpande S."/>
            <person name="Douglass A.P."/>
            <person name="Hanson S.J."/>
            <person name="Klenk H.-P."/>
            <person name="Labutti K."/>
            <person name="Lapidus A."/>
            <person name="Lindquist E."/>
            <person name="Lipzen A."/>
            <person name="Meier-Kolthoff J.P."/>
            <person name="Ohm R.A."/>
            <person name="Otillar R.P."/>
            <person name="Pangilinan J."/>
            <person name="Peng Y."/>
            <person name="Rokas A."/>
            <person name="Rosa C.A."/>
            <person name="Scheuner C."/>
            <person name="Sibirny A.A."/>
            <person name="Slot J.C."/>
            <person name="Stielow J.B."/>
            <person name="Sun H."/>
            <person name="Kurtzman C.P."/>
            <person name="Blackwell M."/>
            <person name="Grigoriev I.V."/>
            <person name="Jeffries T.W."/>
        </authorList>
    </citation>
    <scope>NUCLEOTIDE SEQUENCE [LARGE SCALE GENOMIC DNA]</scope>
    <source>
        <strain evidence="8">NRRL Y-17324</strain>
    </source>
</reference>
<dbReference type="GO" id="GO:0016075">
    <property type="term" value="P:rRNA catabolic process"/>
    <property type="evidence" value="ECO:0007669"/>
    <property type="project" value="TreeGrafter"/>
</dbReference>
<dbReference type="CDD" id="cd11368">
    <property type="entry name" value="RNase_PH_RRP45"/>
    <property type="match status" value="1"/>
</dbReference>
<gene>
    <name evidence="7" type="ORF">CANTADRAFT_24876</name>
</gene>